<accession>A0A1H7HZ63</accession>
<dbReference type="EMBL" id="FNZR01000002">
    <property type="protein sequence ID" value="SEK54907.1"/>
    <property type="molecule type" value="Genomic_DNA"/>
</dbReference>
<keyword evidence="1" id="KW-1133">Transmembrane helix</keyword>
<dbReference type="STRING" id="332977.SAMN05421740_10248"/>
<feature type="transmembrane region" description="Helical" evidence="1">
    <location>
        <begin position="12"/>
        <end position="34"/>
    </location>
</feature>
<gene>
    <name evidence="2" type="ORF">SAMN05421740_10248</name>
</gene>
<dbReference type="OrthoDB" id="9847982at2"/>
<evidence type="ECO:0000313" key="2">
    <source>
        <dbReference type="EMBL" id="SEK54907.1"/>
    </source>
</evidence>
<keyword evidence="1" id="KW-0812">Transmembrane</keyword>
<keyword evidence="1" id="KW-0472">Membrane</keyword>
<dbReference type="AlphaFoldDB" id="A0A1H7HZ63"/>
<name>A0A1H7HZ63_9SPHI</name>
<keyword evidence="3" id="KW-1185">Reference proteome</keyword>
<dbReference type="Proteomes" id="UP000198916">
    <property type="component" value="Unassembled WGS sequence"/>
</dbReference>
<organism evidence="2 3">
    <name type="scientific">Parapedobacter koreensis</name>
    <dbReference type="NCBI Taxonomy" id="332977"/>
    <lineage>
        <taxon>Bacteria</taxon>
        <taxon>Pseudomonadati</taxon>
        <taxon>Bacteroidota</taxon>
        <taxon>Sphingobacteriia</taxon>
        <taxon>Sphingobacteriales</taxon>
        <taxon>Sphingobacteriaceae</taxon>
        <taxon>Parapedobacter</taxon>
    </lineage>
</organism>
<reference evidence="3" key="1">
    <citation type="submission" date="2016-10" db="EMBL/GenBank/DDBJ databases">
        <authorList>
            <person name="Varghese N."/>
            <person name="Submissions S."/>
        </authorList>
    </citation>
    <scope>NUCLEOTIDE SEQUENCE [LARGE SCALE GENOMIC DNA]</scope>
    <source>
        <strain evidence="3">Jip14</strain>
    </source>
</reference>
<evidence type="ECO:0000256" key="1">
    <source>
        <dbReference type="SAM" id="Phobius"/>
    </source>
</evidence>
<protein>
    <recommendedName>
        <fullName evidence="4">Prepilin-type N-terminal cleavage/methylation domain-containing protein</fullName>
    </recommendedName>
</protein>
<proteinExistence type="predicted"/>
<evidence type="ECO:0008006" key="4">
    <source>
        <dbReference type="Google" id="ProtNLM"/>
    </source>
</evidence>
<sequence length="165" mass="18557">MTTCKHRLRAFTIVETMVALVLTALAISFVYAAIRYVQRQRDTLSGQLDRYGEFNRLHGALQADADDADEIRYNADGIDFYRDHRAIQYLVSDSLCIRHEGIVADTFRIRVDSVGCWFAGQRLETAGQLADQGVLSVAIADRPLTITVSKWYDAATLIQLTQPTE</sequence>
<dbReference type="RefSeq" id="WP_090603085.1">
    <property type="nucleotide sequence ID" value="NZ_FNZR01000002.1"/>
</dbReference>
<evidence type="ECO:0000313" key="3">
    <source>
        <dbReference type="Proteomes" id="UP000198916"/>
    </source>
</evidence>